<evidence type="ECO:0000256" key="4">
    <source>
        <dbReference type="ARBA" id="ARBA00022729"/>
    </source>
</evidence>
<dbReference type="PANTHER" id="PTHR22762">
    <property type="entry name" value="ALPHA-GLUCOSIDASE"/>
    <property type="match status" value="1"/>
</dbReference>
<feature type="domain" description="Glycoside hydrolase family 31 TIM barrel" evidence="12">
    <location>
        <begin position="363"/>
        <end position="788"/>
    </location>
</feature>
<name>A0AA39QTR2_9LECA</name>
<dbReference type="InterPro" id="IPR048395">
    <property type="entry name" value="Glyco_hydro_31_C"/>
</dbReference>
<dbReference type="CDD" id="cd06602">
    <property type="entry name" value="GH31_MGAM_SI_GAA"/>
    <property type="match status" value="1"/>
</dbReference>
<dbReference type="Pfam" id="PF13802">
    <property type="entry name" value="Gal_mutarotas_2"/>
    <property type="match status" value="1"/>
</dbReference>
<evidence type="ECO:0000259" key="14">
    <source>
        <dbReference type="Pfam" id="PF21365"/>
    </source>
</evidence>
<dbReference type="EC" id="3.2.1.20" evidence="3"/>
<keyword evidence="5 9" id="KW-0378">Hydrolase</keyword>
<dbReference type="CDD" id="cd14752">
    <property type="entry name" value="GH31_N"/>
    <property type="match status" value="1"/>
</dbReference>
<dbReference type="Gene3D" id="2.60.40.1760">
    <property type="entry name" value="glycosyl hydrolase (family 31)"/>
    <property type="match status" value="1"/>
</dbReference>
<organism evidence="15 16">
    <name type="scientific">Cladonia borealis</name>
    <dbReference type="NCBI Taxonomy" id="184061"/>
    <lineage>
        <taxon>Eukaryota</taxon>
        <taxon>Fungi</taxon>
        <taxon>Dikarya</taxon>
        <taxon>Ascomycota</taxon>
        <taxon>Pezizomycotina</taxon>
        <taxon>Lecanoromycetes</taxon>
        <taxon>OSLEUM clade</taxon>
        <taxon>Lecanoromycetidae</taxon>
        <taxon>Lecanorales</taxon>
        <taxon>Lecanorineae</taxon>
        <taxon>Cladoniaceae</taxon>
        <taxon>Cladonia</taxon>
    </lineage>
</organism>
<feature type="signal peptide" evidence="11">
    <location>
        <begin position="1"/>
        <end position="25"/>
    </location>
</feature>
<evidence type="ECO:0000256" key="5">
    <source>
        <dbReference type="ARBA" id="ARBA00022801"/>
    </source>
</evidence>
<dbReference type="FunFam" id="3.20.20.80:FF:000138">
    <property type="entry name" value="Putative alpha-glucosidase AgdA"/>
    <property type="match status" value="1"/>
</dbReference>
<accession>A0AA39QTR2</accession>
<dbReference type="Pfam" id="PF01055">
    <property type="entry name" value="Glyco_hydro_31_2nd"/>
    <property type="match status" value="1"/>
</dbReference>
<dbReference type="PANTHER" id="PTHR22762:SF133">
    <property type="entry name" value="P-TYPE DOMAIN-CONTAINING PROTEIN"/>
    <property type="match status" value="1"/>
</dbReference>
<evidence type="ECO:0000256" key="2">
    <source>
        <dbReference type="ARBA" id="ARBA00007806"/>
    </source>
</evidence>
<keyword evidence="7 9" id="KW-0326">Glycosidase</keyword>
<dbReference type="InterPro" id="IPR017853">
    <property type="entry name" value="GH"/>
</dbReference>
<evidence type="ECO:0000256" key="3">
    <source>
        <dbReference type="ARBA" id="ARBA00012741"/>
    </source>
</evidence>
<evidence type="ECO:0000313" key="15">
    <source>
        <dbReference type="EMBL" id="KAK0509013.1"/>
    </source>
</evidence>
<dbReference type="Gene3D" id="3.20.20.80">
    <property type="entry name" value="Glycosidases"/>
    <property type="match status" value="2"/>
</dbReference>
<keyword evidence="16" id="KW-1185">Reference proteome</keyword>
<dbReference type="Proteomes" id="UP001166286">
    <property type="component" value="Unassembled WGS sequence"/>
</dbReference>
<dbReference type="SUPFAM" id="SSF51445">
    <property type="entry name" value="(Trans)glycosidases"/>
    <property type="match status" value="1"/>
</dbReference>
<comment type="catalytic activity">
    <reaction evidence="1">
        <text>Hydrolysis of terminal, non-reducing (1-&gt;4)-linked alpha-D-glucose residues with release of alpha-D-glucose.</text>
        <dbReference type="EC" id="3.2.1.20"/>
    </reaction>
</comment>
<dbReference type="FunFam" id="2.60.40.1180:FF:000001">
    <property type="entry name" value="Maltase-glucoamylase, intestinal"/>
    <property type="match status" value="1"/>
</dbReference>
<keyword evidence="6" id="KW-0325">Glycoprotein</keyword>
<sequence>MLFPNPTILALGIFVTSQLGSFTTAQSPSATQTGGDADGLASATLTAATPTPETADINGTPTTFRPLFTVPSAAGYGATLLPNIEDPQAVNAQDVCPGYTATNVERNVLGLTATLTLAGAACNVYGNDIDTLNLTVQYQSADRLAVRVTPAIITTSNSTQYNIPDYIVHQPTADTDANSTSLTNDLNFVWSNDPTFSFTIFRKSTGDTLFSTAGTKLVFEDQFVEFASALPENYNLYGLGETIHGLRLGNNFTKTMYNADVGDPIDLNIYGTHPFYLDTRYYEIDSSTGNLTLVTSNETDPTADYLSYSHGLYSRNAHGQEILLRPTNITWRLLGGSIDLYFYAGPTQPEVTSAYQMSAIGLPVMQQYFTFGFHQCRWGYENWTVLQSVVDNYEKFGIPLENIWTDIDYMSQYRDFDNDPIRFNYSEGATFLSALHGSGRHYIPIVDSAIYVPNPNNASDNYSVFDNGNATGSFLNNPDGSLYIGDVWPGYTAFPDWLSAGAGQWWINEFVEWHSNLDFDGAWIDMSEASSFCVGSCGSGNITMNPVHPPFLLGGEPGDIIYSYPEGFNLTNATEAAAASSASASQASAYPTPASASPTSYLRTTPTPGTRNINHPPYVINNVQGDLAVHAVSPNATHADGTQEYDVHNLWGHQILNATYNALLQAIPTVRPFIIGRSTFSGSGKYAGHWGGDNTSLFAYMFFSIPQALSFSLFGIPMFGVDTCGFNGNSDEELCNRWMQLSAFFPFYRNHNTLSANPQEAYVWASVIEASKTAMNIRYQLLPYMYTLFYLAHTTGSTVMRALAWEFPNDPSLAAADRQFFLGPAILVTPVLDQGYTNVSGVFPGSGKGEVYYDWYTLSPVKATAGQNVTIDAPLGHIPVYIRGNNVIPTQEPAMTTRDARNNPWGVIAALSLEGSASGSLYIDDGQSLVQNATLYVEFTASSSALYASPRGTYNDTNPLANITVLGVQQSVSNVSLNGISVPSSSINYNETSKALIVTGLANMTSCGAWMSDWVLNWG</sequence>
<evidence type="ECO:0000256" key="6">
    <source>
        <dbReference type="ARBA" id="ARBA00023180"/>
    </source>
</evidence>
<evidence type="ECO:0000256" key="9">
    <source>
        <dbReference type="RuleBase" id="RU361185"/>
    </source>
</evidence>
<dbReference type="GO" id="GO:0005975">
    <property type="term" value="P:carbohydrate metabolic process"/>
    <property type="evidence" value="ECO:0007669"/>
    <property type="project" value="InterPro"/>
</dbReference>
<evidence type="ECO:0000313" key="16">
    <source>
        <dbReference type="Proteomes" id="UP001166286"/>
    </source>
</evidence>
<evidence type="ECO:0000259" key="12">
    <source>
        <dbReference type="Pfam" id="PF01055"/>
    </source>
</evidence>
<feature type="region of interest" description="Disordered" evidence="10">
    <location>
        <begin position="588"/>
        <end position="614"/>
    </location>
</feature>
<evidence type="ECO:0000259" key="13">
    <source>
        <dbReference type="Pfam" id="PF13802"/>
    </source>
</evidence>
<dbReference type="SUPFAM" id="SSF74650">
    <property type="entry name" value="Galactose mutarotase-like"/>
    <property type="match status" value="1"/>
</dbReference>
<gene>
    <name evidence="15" type="ORF">JMJ35_008384</name>
</gene>
<proteinExistence type="inferred from homology"/>
<dbReference type="SUPFAM" id="SSF51011">
    <property type="entry name" value="Glycosyl hydrolase domain"/>
    <property type="match status" value="1"/>
</dbReference>
<evidence type="ECO:0000256" key="1">
    <source>
        <dbReference type="ARBA" id="ARBA00001657"/>
    </source>
</evidence>
<protein>
    <recommendedName>
        <fullName evidence="3">alpha-glucosidase</fullName>
        <ecNumber evidence="3">3.2.1.20</ecNumber>
    </recommendedName>
    <alternativeName>
        <fullName evidence="8">Maltase</fullName>
    </alternativeName>
</protein>
<comment type="caution">
    <text evidence="15">The sequence shown here is derived from an EMBL/GenBank/DDBJ whole genome shotgun (WGS) entry which is preliminary data.</text>
</comment>
<feature type="domain" description="Glycoside hydrolase family 31 N-terminal" evidence="13">
    <location>
        <begin position="173"/>
        <end position="280"/>
    </location>
</feature>
<dbReference type="Gene3D" id="2.60.40.1180">
    <property type="entry name" value="Golgi alpha-mannosidase II"/>
    <property type="match status" value="2"/>
</dbReference>
<dbReference type="InterPro" id="IPR030459">
    <property type="entry name" value="Glyco_hydro_31_CS"/>
</dbReference>
<dbReference type="Pfam" id="PF21365">
    <property type="entry name" value="Glyco_hydro_31_3rd"/>
    <property type="match status" value="1"/>
</dbReference>
<feature type="compositionally biased region" description="Polar residues" evidence="10">
    <location>
        <begin position="601"/>
        <end position="613"/>
    </location>
</feature>
<feature type="chain" id="PRO_5041445841" description="alpha-glucosidase" evidence="11">
    <location>
        <begin position="26"/>
        <end position="1019"/>
    </location>
</feature>
<dbReference type="AlphaFoldDB" id="A0AA39QTR2"/>
<dbReference type="InterPro" id="IPR013780">
    <property type="entry name" value="Glyco_hydro_b"/>
</dbReference>
<comment type="similarity">
    <text evidence="2 9">Belongs to the glycosyl hydrolase 31 family.</text>
</comment>
<evidence type="ECO:0000256" key="8">
    <source>
        <dbReference type="ARBA" id="ARBA00041343"/>
    </source>
</evidence>
<evidence type="ECO:0000256" key="7">
    <source>
        <dbReference type="ARBA" id="ARBA00023295"/>
    </source>
</evidence>
<dbReference type="InterPro" id="IPR011013">
    <property type="entry name" value="Gal_mutarotase_sf_dom"/>
</dbReference>
<keyword evidence="4 11" id="KW-0732">Signal</keyword>
<evidence type="ECO:0000256" key="11">
    <source>
        <dbReference type="SAM" id="SignalP"/>
    </source>
</evidence>
<evidence type="ECO:0000256" key="10">
    <source>
        <dbReference type="SAM" id="MobiDB-lite"/>
    </source>
</evidence>
<reference evidence="15" key="1">
    <citation type="submission" date="2023-03" db="EMBL/GenBank/DDBJ databases">
        <title>Complete genome of Cladonia borealis.</title>
        <authorList>
            <person name="Park H."/>
        </authorList>
    </citation>
    <scope>NUCLEOTIDE SEQUENCE</scope>
    <source>
        <strain evidence="15">ANT050790</strain>
    </source>
</reference>
<dbReference type="EMBL" id="JAFEKC020000019">
    <property type="protein sequence ID" value="KAK0509013.1"/>
    <property type="molecule type" value="Genomic_DNA"/>
</dbReference>
<dbReference type="PROSITE" id="PS00707">
    <property type="entry name" value="GLYCOSYL_HYDROL_F31_2"/>
    <property type="match status" value="1"/>
</dbReference>
<feature type="domain" description="Glycosyl hydrolase family 31 C-terminal" evidence="14">
    <location>
        <begin position="796"/>
        <end position="888"/>
    </location>
</feature>
<dbReference type="GO" id="GO:0004558">
    <property type="term" value="F:alpha-1,4-glucosidase activity"/>
    <property type="evidence" value="ECO:0007669"/>
    <property type="project" value="UniProtKB-EC"/>
</dbReference>
<dbReference type="InterPro" id="IPR025887">
    <property type="entry name" value="Glyco_hydro_31_N_dom"/>
</dbReference>
<dbReference type="GO" id="GO:0030246">
    <property type="term" value="F:carbohydrate binding"/>
    <property type="evidence" value="ECO:0007669"/>
    <property type="project" value="InterPro"/>
</dbReference>
<dbReference type="InterPro" id="IPR000322">
    <property type="entry name" value="Glyco_hydro_31_TIM"/>
</dbReference>
<feature type="compositionally biased region" description="Low complexity" evidence="10">
    <location>
        <begin position="588"/>
        <end position="600"/>
    </location>
</feature>